<accession>A0AAQ3Q6C9</accession>
<dbReference type="Proteomes" id="UP001327560">
    <property type="component" value="Chromosome 3"/>
</dbReference>
<dbReference type="PANTHER" id="PTHR31635:SF196">
    <property type="entry name" value="REVERSE TRANSCRIPTASE DOMAIN-CONTAINING PROTEIN-RELATED"/>
    <property type="match status" value="1"/>
</dbReference>
<dbReference type="InterPro" id="IPR043502">
    <property type="entry name" value="DNA/RNA_pol_sf"/>
</dbReference>
<proteinExistence type="predicted"/>
<dbReference type="Pfam" id="PF00078">
    <property type="entry name" value="RVT_1"/>
    <property type="match status" value="1"/>
</dbReference>
<dbReference type="AlphaFoldDB" id="A0AAQ3Q6C9"/>
<protein>
    <recommendedName>
        <fullName evidence="1">Reverse transcriptase domain-containing protein</fullName>
    </recommendedName>
</protein>
<dbReference type="CDD" id="cd01650">
    <property type="entry name" value="RT_nLTR_like"/>
    <property type="match status" value="1"/>
</dbReference>
<dbReference type="InterPro" id="IPR000477">
    <property type="entry name" value="RT_dom"/>
</dbReference>
<evidence type="ECO:0000313" key="3">
    <source>
        <dbReference type="Proteomes" id="UP001327560"/>
    </source>
</evidence>
<evidence type="ECO:0000313" key="2">
    <source>
        <dbReference type="EMBL" id="WOL00576.1"/>
    </source>
</evidence>
<name>A0AAQ3Q6C9_9LILI</name>
<gene>
    <name evidence="2" type="ORF">Cni_G09289</name>
</gene>
<dbReference type="EMBL" id="CP136892">
    <property type="protein sequence ID" value="WOL00576.1"/>
    <property type="molecule type" value="Genomic_DNA"/>
</dbReference>
<evidence type="ECO:0000259" key="1">
    <source>
        <dbReference type="PROSITE" id="PS50878"/>
    </source>
</evidence>
<feature type="domain" description="Reverse transcriptase" evidence="1">
    <location>
        <begin position="232"/>
        <end position="476"/>
    </location>
</feature>
<keyword evidence="3" id="KW-1185">Reference proteome</keyword>
<dbReference type="SUPFAM" id="SSF56672">
    <property type="entry name" value="DNA/RNA polymerases"/>
    <property type="match status" value="1"/>
</dbReference>
<dbReference type="PANTHER" id="PTHR31635">
    <property type="entry name" value="REVERSE TRANSCRIPTASE DOMAIN-CONTAINING PROTEIN-RELATED"/>
    <property type="match status" value="1"/>
</dbReference>
<sequence>MGMSGGLLIAGKSDIWDGLSSSAGQNHICCTIIHKSSNRFLRVYNIYGPPKRNDKNEFFLEVKRILRHSEVATLVGGEFSMTCGDTKSYYEAEHVYRKQQKKVKWLKDGDRNTKFFHRVATGRKQKKWISSIVANGGSVNQPKDIALAFNDFFRLSIGTQSELMLRLNWSELFLGENFDLSDLTTPFGNEKILAGLKDMGKNKAQGLDGLTPNFFIAFWDIIGEEVILVIEDIREGRVNLSRINKSFIVPIPKTKGANKISDFRPISLTSSIVKIFSKLMAIRLKPHRESLIGNTQSAFLSGRSTLDSFMAVFELIRFCKRQNMDAIILKLDLSKAFDCVDWDFLLELLRERGFLSNWGDSLFSYLFLLVTDVFARMMNRATHYNLIKGVKMDEELQVSHLEFAEDFVVFTCGDEDDLLNLKILLLGFELMIGLKANLAKIEVLHVTGNDIRSAEAAAILGCKQGAFPLKYLGLPLREGRLLFEDWNGIIEKVDRRLTS</sequence>
<organism evidence="2 3">
    <name type="scientific">Canna indica</name>
    <name type="common">Indian-shot</name>
    <dbReference type="NCBI Taxonomy" id="4628"/>
    <lineage>
        <taxon>Eukaryota</taxon>
        <taxon>Viridiplantae</taxon>
        <taxon>Streptophyta</taxon>
        <taxon>Embryophyta</taxon>
        <taxon>Tracheophyta</taxon>
        <taxon>Spermatophyta</taxon>
        <taxon>Magnoliopsida</taxon>
        <taxon>Liliopsida</taxon>
        <taxon>Zingiberales</taxon>
        <taxon>Cannaceae</taxon>
        <taxon>Canna</taxon>
    </lineage>
</organism>
<reference evidence="2 3" key="1">
    <citation type="submission" date="2023-10" db="EMBL/GenBank/DDBJ databases">
        <title>Chromosome-scale genome assembly provides insights into flower coloration mechanisms of Canna indica.</title>
        <authorList>
            <person name="Li C."/>
        </authorList>
    </citation>
    <scope>NUCLEOTIDE SEQUENCE [LARGE SCALE GENOMIC DNA]</scope>
    <source>
        <tissue evidence="2">Flower</tissue>
    </source>
</reference>
<dbReference type="PROSITE" id="PS50878">
    <property type="entry name" value="RT_POL"/>
    <property type="match status" value="1"/>
</dbReference>